<organism evidence="2 3">
    <name type="scientific">Lentinula aciculospora</name>
    <dbReference type="NCBI Taxonomy" id="153920"/>
    <lineage>
        <taxon>Eukaryota</taxon>
        <taxon>Fungi</taxon>
        <taxon>Dikarya</taxon>
        <taxon>Basidiomycota</taxon>
        <taxon>Agaricomycotina</taxon>
        <taxon>Agaricomycetes</taxon>
        <taxon>Agaricomycetidae</taxon>
        <taxon>Agaricales</taxon>
        <taxon>Marasmiineae</taxon>
        <taxon>Omphalotaceae</taxon>
        <taxon>Lentinula</taxon>
    </lineage>
</organism>
<dbReference type="EMBL" id="JAOTPV010000005">
    <property type="protein sequence ID" value="KAJ4482037.1"/>
    <property type="molecule type" value="Genomic_DNA"/>
</dbReference>
<gene>
    <name evidence="2" type="ORF">J3R30DRAFT_3851697</name>
</gene>
<dbReference type="AlphaFoldDB" id="A0A9W9AGD9"/>
<evidence type="ECO:0000313" key="2">
    <source>
        <dbReference type="EMBL" id="KAJ4482037.1"/>
    </source>
</evidence>
<accession>A0A9W9AGD9</accession>
<evidence type="ECO:0000313" key="3">
    <source>
        <dbReference type="Proteomes" id="UP001150266"/>
    </source>
</evidence>
<evidence type="ECO:0000259" key="1">
    <source>
        <dbReference type="PROSITE" id="PS50127"/>
    </source>
</evidence>
<protein>
    <recommendedName>
        <fullName evidence="1">UBC core domain-containing protein</fullName>
    </recommendedName>
</protein>
<proteinExistence type="predicted"/>
<dbReference type="Proteomes" id="UP001150266">
    <property type="component" value="Unassembled WGS sequence"/>
</dbReference>
<feature type="domain" description="UBC core" evidence="1">
    <location>
        <begin position="6"/>
        <end position="167"/>
    </location>
</feature>
<sequence>MASSHRLLLRLCGDLAELRDAPYPGVSVFTNDTNIRELCLVLTPPSGPWKDLLLHFDVHIPENWPASPPKLKTSVSGIEHPNLFGGYICCDLLKERHEMYCEDGYDGGYTPALTLRGLFLQFLTFFSNTKVEQDGGYVVDIGDHVRRTFVPENDLNSILAHGTRFVEDSRQQAARAIQWDSDPAPELELVRYQGSYSVIIHKVKQRIPHIQRLHLLESESYRRTQTRQLLNCPYGTTELPYMSSNSSILSQPSSTCALKIISDDCLYEIATYLPSESVITFSKAYPRFRDVVDSAHELLRRELTCFFLRTSLRDSVLGIGIASNNKTRVLSSDFDWLSEEAFTKHNVRTSIRKNQFQYFLPLAFNRYHFQKAEPSIWRSLRKIDYGLREADLMHAQRTGRNLPNPNSTPSRQHEPVRGIYQMMNNVVVSVMKSCDDIISASGNGTGNLLRASEKAVFSYCHLFHLVICLASTTPAIFRDAEAKVRDFVKSPDARVKAKVPDIGELMIMITVVLALAPSKGLKITWEIMNGPLLEEVIVRNVRWILKDSPELAVMEIGRSDYRLATTFLRSKTSLRLVMFQIAFLTMFVETCPSNLSYLDDNYGFPDKQVPERMVETIKDIYRVNTWPAFFYKVSFARGNTFGAVTFSKMLRKAVRSSVERGYHKPARPGEIEISKRNREKLEKEWRDHNLGRQYHTVVLQ</sequence>
<reference evidence="2" key="1">
    <citation type="submission" date="2022-08" db="EMBL/GenBank/DDBJ databases">
        <title>A Global Phylogenomic Analysis of the Shiitake Genus Lentinula.</title>
        <authorList>
            <consortium name="DOE Joint Genome Institute"/>
            <person name="Sierra-Patev S."/>
            <person name="Min B."/>
            <person name="Naranjo-Ortiz M."/>
            <person name="Looney B."/>
            <person name="Konkel Z."/>
            <person name="Slot J.C."/>
            <person name="Sakamoto Y."/>
            <person name="Steenwyk J.L."/>
            <person name="Rokas A."/>
            <person name="Carro J."/>
            <person name="Camarero S."/>
            <person name="Ferreira P."/>
            <person name="Molpeceres G."/>
            <person name="Ruiz-Duenas F.J."/>
            <person name="Serrano A."/>
            <person name="Henrissat B."/>
            <person name="Drula E."/>
            <person name="Hughes K.W."/>
            <person name="Mata J.L."/>
            <person name="Ishikawa N.K."/>
            <person name="Vargas-Isla R."/>
            <person name="Ushijima S."/>
            <person name="Smith C.A."/>
            <person name="Ahrendt S."/>
            <person name="Andreopoulos W."/>
            <person name="He G."/>
            <person name="Labutti K."/>
            <person name="Lipzen A."/>
            <person name="Ng V."/>
            <person name="Riley R."/>
            <person name="Sandor L."/>
            <person name="Barry K."/>
            <person name="Martinez A.T."/>
            <person name="Xiao Y."/>
            <person name="Gibbons J.G."/>
            <person name="Terashima K."/>
            <person name="Grigoriev I.V."/>
            <person name="Hibbett D.S."/>
        </authorList>
    </citation>
    <scope>NUCLEOTIDE SEQUENCE</scope>
    <source>
        <strain evidence="2">JLM2183</strain>
    </source>
</reference>
<dbReference type="OrthoDB" id="109543at2759"/>
<comment type="caution">
    <text evidence="2">The sequence shown here is derived from an EMBL/GenBank/DDBJ whole genome shotgun (WGS) entry which is preliminary data.</text>
</comment>
<dbReference type="PROSITE" id="PS50127">
    <property type="entry name" value="UBC_2"/>
    <property type="match status" value="1"/>
</dbReference>
<dbReference type="InterPro" id="IPR000608">
    <property type="entry name" value="UBC"/>
</dbReference>
<dbReference type="InterPro" id="IPR016135">
    <property type="entry name" value="UBQ-conjugating_enzyme/RWD"/>
</dbReference>
<dbReference type="Pfam" id="PF00179">
    <property type="entry name" value="UQ_con"/>
    <property type="match status" value="1"/>
</dbReference>
<dbReference type="SMART" id="SM00212">
    <property type="entry name" value="UBCc"/>
    <property type="match status" value="1"/>
</dbReference>
<dbReference type="Gene3D" id="3.10.110.10">
    <property type="entry name" value="Ubiquitin Conjugating Enzyme"/>
    <property type="match status" value="1"/>
</dbReference>
<name>A0A9W9AGD9_9AGAR</name>
<keyword evidence="3" id="KW-1185">Reference proteome</keyword>
<dbReference type="SUPFAM" id="SSF54495">
    <property type="entry name" value="UBC-like"/>
    <property type="match status" value="1"/>
</dbReference>